<evidence type="ECO:0000256" key="3">
    <source>
        <dbReference type="ARBA" id="ARBA00010178"/>
    </source>
</evidence>
<evidence type="ECO:0000256" key="13">
    <source>
        <dbReference type="PIRNR" id="PIRNR000099"/>
    </source>
</evidence>
<proteinExistence type="inferred from homology"/>
<evidence type="ECO:0000256" key="9">
    <source>
        <dbReference type="ARBA" id="ARBA00023027"/>
    </source>
</evidence>
<feature type="binding site" evidence="12 16">
    <location>
        <position position="257"/>
    </location>
    <ligand>
        <name>substrate</name>
    </ligand>
</feature>
<organism evidence="19 20">
    <name type="scientific">Elusimicrobium minutum (strain Pei191)</name>
    <dbReference type="NCBI Taxonomy" id="445932"/>
    <lineage>
        <taxon>Bacteria</taxon>
        <taxon>Pseudomonadati</taxon>
        <taxon>Elusimicrobiota</taxon>
        <taxon>Elusimicrobia</taxon>
        <taxon>Elusimicrobiales</taxon>
        <taxon>Elusimicrobiaceae</taxon>
        <taxon>Elusimicrobium</taxon>
    </lineage>
</organism>
<dbReference type="KEGG" id="emi:Emin_0715"/>
<evidence type="ECO:0000256" key="14">
    <source>
        <dbReference type="PIRSR" id="PIRSR000099-1"/>
    </source>
</evidence>
<feature type="binding site" evidence="12 17">
    <location>
        <position position="417"/>
    </location>
    <ligand>
        <name>Zn(2+)</name>
        <dbReference type="ChEBI" id="CHEBI:29105"/>
    </ligand>
</feature>
<comment type="function">
    <text evidence="1 12">Catalyzes the sequential NAD-dependent oxidations of L-histidinol to L-histidinaldehyde and then to L-histidine.</text>
</comment>
<dbReference type="GO" id="GO:0000105">
    <property type="term" value="P:L-histidine biosynthetic process"/>
    <property type="evidence" value="ECO:0007669"/>
    <property type="project" value="UniProtKB-UniRule"/>
</dbReference>
<dbReference type="AlphaFoldDB" id="B2KCM4"/>
<dbReference type="FunFam" id="3.40.50.1980:FF:000001">
    <property type="entry name" value="Histidinol dehydrogenase"/>
    <property type="match status" value="1"/>
</dbReference>
<dbReference type="PRINTS" id="PR00083">
    <property type="entry name" value="HOLDHDRGNASE"/>
</dbReference>
<name>B2KCM4_ELUMP</name>
<dbReference type="SUPFAM" id="SSF53720">
    <property type="entry name" value="ALDH-like"/>
    <property type="match status" value="1"/>
</dbReference>
<dbReference type="RefSeq" id="WP_012414885.1">
    <property type="nucleotide sequence ID" value="NC_010644.1"/>
</dbReference>
<dbReference type="GO" id="GO:0051287">
    <property type="term" value="F:NAD binding"/>
    <property type="evidence" value="ECO:0007669"/>
    <property type="project" value="InterPro"/>
</dbReference>
<dbReference type="UniPathway" id="UPA00031">
    <property type="reaction ID" value="UER00014"/>
</dbReference>
<feature type="binding site" evidence="12 17">
    <location>
        <position position="257"/>
    </location>
    <ligand>
        <name>Zn(2+)</name>
        <dbReference type="ChEBI" id="CHEBI:29105"/>
    </ligand>
</feature>
<comment type="cofactor">
    <cofactor evidence="12 17">
        <name>Zn(2+)</name>
        <dbReference type="ChEBI" id="CHEBI:29105"/>
    </cofactor>
    <text evidence="12 17">Binds 1 zinc ion per subunit.</text>
</comment>
<keyword evidence="20" id="KW-1185">Reference proteome</keyword>
<evidence type="ECO:0000256" key="15">
    <source>
        <dbReference type="PIRSR" id="PIRSR000099-2"/>
    </source>
</evidence>
<dbReference type="PANTHER" id="PTHR21256:SF2">
    <property type="entry name" value="HISTIDINE BIOSYNTHESIS TRIFUNCTIONAL PROTEIN"/>
    <property type="match status" value="1"/>
</dbReference>
<feature type="binding site" evidence="12 15">
    <location>
        <position position="189"/>
    </location>
    <ligand>
        <name>NAD(+)</name>
        <dbReference type="ChEBI" id="CHEBI:57540"/>
    </ligand>
</feature>
<dbReference type="InterPro" id="IPR016161">
    <property type="entry name" value="Ald_DH/histidinol_DH"/>
</dbReference>
<dbReference type="Gene3D" id="3.40.50.1980">
    <property type="entry name" value="Nitrogenase molybdenum iron protein domain"/>
    <property type="match status" value="2"/>
</dbReference>
<evidence type="ECO:0000256" key="4">
    <source>
        <dbReference type="ARBA" id="ARBA00012965"/>
    </source>
</evidence>
<dbReference type="HAMAP" id="MF_01024">
    <property type="entry name" value="HisD"/>
    <property type="match status" value="1"/>
</dbReference>
<feature type="binding site" evidence="12 17">
    <location>
        <position position="260"/>
    </location>
    <ligand>
        <name>Zn(2+)</name>
        <dbReference type="ChEBI" id="CHEBI:29105"/>
    </ligand>
</feature>
<keyword evidence="8 12" id="KW-0560">Oxidoreductase</keyword>
<evidence type="ECO:0000256" key="1">
    <source>
        <dbReference type="ARBA" id="ARBA00003850"/>
    </source>
</evidence>
<evidence type="ECO:0000256" key="7">
    <source>
        <dbReference type="ARBA" id="ARBA00022833"/>
    </source>
</evidence>
<evidence type="ECO:0000256" key="16">
    <source>
        <dbReference type="PIRSR" id="PIRSR000099-3"/>
    </source>
</evidence>
<gene>
    <name evidence="12" type="primary">hisD</name>
    <name evidence="19" type="ordered locus">Emin_0715</name>
</gene>
<evidence type="ECO:0000256" key="17">
    <source>
        <dbReference type="PIRSR" id="PIRSR000099-4"/>
    </source>
</evidence>
<dbReference type="InterPro" id="IPR001692">
    <property type="entry name" value="Histidinol_DH_CS"/>
</dbReference>
<feature type="binding site" evidence="12 16">
    <location>
        <position position="417"/>
    </location>
    <ligand>
        <name>substrate</name>
    </ligand>
</feature>
<evidence type="ECO:0000256" key="11">
    <source>
        <dbReference type="ARBA" id="ARBA00049489"/>
    </source>
</evidence>
<feature type="binding site" evidence="12 16">
    <location>
        <position position="235"/>
    </location>
    <ligand>
        <name>substrate</name>
    </ligand>
</feature>
<evidence type="ECO:0000256" key="6">
    <source>
        <dbReference type="ARBA" id="ARBA00022723"/>
    </source>
</evidence>
<dbReference type="InterPro" id="IPR022695">
    <property type="entry name" value="Histidinol_DH_monofunct"/>
</dbReference>
<feature type="binding site" evidence="12 16">
    <location>
        <position position="325"/>
    </location>
    <ligand>
        <name>substrate</name>
    </ligand>
</feature>
<dbReference type="InterPro" id="IPR012131">
    <property type="entry name" value="Hstdl_DH"/>
</dbReference>
<dbReference type="GO" id="GO:0004399">
    <property type="term" value="F:histidinol dehydrogenase activity"/>
    <property type="evidence" value="ECO:0007669"/>
    <property type="project" value="UniProtKB-UniRule"/>
</dbReference>
<evidence type="ECO:0000256" key="12">
    <source>
        <dbReference type="HAMAP-Rule" id="MF_01024"/>
    </source>
</evidence>
<dbReference type="GO" id="GO:0008270">
    <property type="term" value="F:zinc ion binding"/>
    <property type="evidence" value="ECO:0007669"/>
    <property type="project" value="UniProtKB-UniRule"/>
</dbReference>
<keyword evidence="5 12" id="KW-0028">Amino-acid biosynthesis</keyword>
<evidence type="ECO:0000313" key="19">
    <source>
        <dbReference type="EMBL" id="ACC98270.1"/>
    </source>
</evidence>
<dbReference type="Pfam" id="PF00815">
    <property type="entry name" value="Histidinol_dh"/>
    <property type="match status" value="1"/>
</dbReference>
<sequence>MKIYNYATLTKKEIKALSERSYLMPEKLKQAVWETGLQVMKRGDKAIKELTAAFDGVTLSSLKVSVKEFKQAEKLVSNELKDAIKTASENIAKFHKSQLKTKEPVIETSKGIECWREFKALGTAGLYVPGGSAPLFSTVLMLAVPAKIAGCKKVYICTPPCKNGLIAPEILFAAKTAGVDEVYKIGGAQAVFAMAYGTQTVPKADKIFGPGNQYVTQAKMEVSSFTAIDMPAGPSEVLIIAEESTNASYAAADILSQAEHGPDSQAVLACSSKNKIKEIIAEVDAQLKKLGRKSIAAKALGKSFIMQTRNTKESVEFSNIYAPEHLILNFKDWKKYLTSVQNAGSVFCGTLATESFGDYASGTNHTLPTSGFAKSFGGLNTQSFGKWITYQTVSAQGLRGLGKTVEIMAEAEGLTAHKNAVTIRIENEK</sequence>
<keyword evidence="9 12" id="KW-0520">NAD</keyword>
<evidence type="ECO:0000256" key="8">
    <source>
        <dbReference type="ARBA" id="ARBA00023002"/>
    </source>
</evidence>
<feature type="binding site" evidence="12 16">
    <location>
        <position position="260"/>
    </location>
    <ligand>
        <name>substrate</name>
    </ligand>
</feature>
<dbReference type="PIRSF" id="PIRSF000099">
    <property type="entry name" value="Histidinol_dh"/>
    <property type="match status" value="1"/>
</dbReference>
<comment type="similarity">
    <text evidence="3 12 13 18">Belongs to the histidinol dehydrogenase family.</text>
</comment>
<feature type="binding site" evidence="12 16">
    <location>
        <position position="412"/>
    </location>
    <ligand>
        <name>substrate</name>
    </ligand>
</feature>
<dbReference type="OrthoDB" id="9805269at2"/>
<dbReference type="FunFam" id="1.20.5.1300:FF:000001">
    <property type="entry name" value="Histidine biosynthesis trifunctional protein"/>
    <property type="match status" value="1"/>
</dbReference>
<feature type="binding site" evidence="12 15">
    <location>
        <position position="212"/>
    </location>
    <ligand>
        <name>NAD(+)</name>
        <dbReference type="ChEBI" id="CHEBI:57540"/>
    </ligand>
</feature>
<reference evidence="19 20" key="1">
    <citation type="journal article" date="2009" name="Appl. Environ. Microbiol.">
        <title>Genomic analysis of 'Elusimicrobium minutum,' the first cultivated representative of the phylum 'Elusimicrobia' (formerly termite group 1).</title>
        <authorList>
            <person name="Herlemann D.P.R."/>
            <person name="Geissinger O."/>
            <person name="Ikeda-Ohtsubo W."/>
            <person name="Kunin V."/>
            <person name="Sun H."/>
            <person name="Lapidus A."/>
            <person name="Hugenholtz P."/>
            <person name="Brune A."/>
        </authorList>
    </citation>
    <scope>NUCLEOTIDE SEQUENCE [LARGE SCALE GENOMIC DNA]</scope>
    <source>
        <strain evidence="19 20">Pei191</strain>
    </source>
</reference>
<evidence type="ECO:0000313" key="20">
    <source>
        <dbReference type="Proteomes" id="UP000001029"/>
    </source>
</evidence>
<dbReference type="PANTHER" id="PTHR21256">
    <property type="entry name" value="HISTIDINOL DEHYDROGENASE HDH"/>
    <property type="match status" value="1"/>
</dbReference>
<keyword evidence="6 12" id="KW-0479">Metal-binding</keyword>
<dbReference type="Proteomes" id="UP000001029">
    <property type="component" value="Chromosome"/>
</dbReference>
<comment type="catalytic activity">
    <reaction evidence="11 12">
        <text>L-histidinol + 2 NAD(+) + H2O = L-histidine + 2 NADH + 3 H(+)</text>
        <dbReference type="Rhea" id="RHEA:20641"/>
        <dbReference type="ChEBI" id="CHEBI:15377"/>
        <dbReference type="ChEBI" id="CHEBI:15378"/>
        <dbReference type="ChEBI" id="CHEBI:57540"/>
        <dbReference type="ChEBI" id="CHEBI:57595"/>
        <dbReference type="ChEBI" id="CHEBI:57699"/>
        <dbReference type="ChEBI" id="CHEBI:57945"/>
        <dbReference type="EC" id="1.1.1.23"/>
    </reaction>
</comment>
<dbReference type="EMBL" id="CP001055">
    <property type="protein sequence ID" value="ACC98270.1"/>
    <property type="molecule type" value="Genomic_DNA"/>
</dbReference>
<comment type="pathway">
    <text evidence="2 12">Amino-acid biosynthesis; L-histidine biosynthesis; L-histidine from 5-phospho-alpha-D-ribose 1-diphosphate: step 9/9.</text>
</comment>
<dbReference type="CDD" id="cd06572">
    <property type="entry name" value="Histidinol_dh"/>
    <property type="match status" value="1"/>
</dbReference>
<feature type="binding site" evidence="12 15">
    <location>
        <position position="127"/>
    </location>
    <ligand>
        <name>NAD(+)</name>
        <dbReference type="ChEBI" id="CHEBI:57540"/>
    </ligand>
</feature>
<dbReference type="HOGENOM" id="CLU_006732_3_0_0"/>
<dbReference type="GO" id="GO:0005829">
    <property type="term" value="C:cytosol"/>
    <property type="evidence" value="ECO:0007669"/>
    <property type="project" value="TreeGrafter"/>
</dbReference>
<feature type="binding site" evidence="12 17">
    <location>
        <position position="358"/>
    </location>
    <ligand>
        <name>Zn(2+)</name>
        <dbReference type="ChEBI" id="CHEBI:29105"/>
    </ligand>
</feature>
<accession>B2KCM4</accession>
<evidence type="ECO:0000256" key="5">
    <source>
        <dbReference type="ARBA" id="ARBA00022605"/>
    </source>
</evidence>
<dbReference type="EC" id="1.1.1.23" evidence="4 12"/>
<keyword evidence="10 12" id="KW-0368">Histidine biosynthesis</keyword>
<feature type="binding site" evidence="12 16">
    <location>
        <position position="358"/>
    </location>
    <ligand>
        <name>substrate</name>
    </ligand>
</feature>
<evidence type="ECO:0000256" key="10">
    <source>
        <dbReference type="ARBA" id="ARBA00023102"/>
    </source>
</evidence>
<evidence type="ECO:0000256" key="18">
    <source>
        <dbReference type="RuleBase" id="RU004175"/>
    </source>
</evidence>
<dbReference type="NCBIfam" id="TIGR00069">
    <property type="entry name" value="hisD"/>
    <property type="match status" value="1"/>
</dbReference>
<keyword evidence="7 12" id="KW-0862">Zinc</keyword>
<dbReference type="PROSITE" id="PS00611">
    <property type="entry name" value="HISOL_DEHYDROGENASE"/>
    <property type="match status" value="1"/>
</dbReference>
<feature type="active site" description="Proton acceptor" evidence="12 14">
    <location>
        <position position="325"/>
    </location>
</feature>
<protein>
    <recommendedName>
        <fullName evidence="4 12">Histidinol dehydrogenase</fullName>
        <shortName evidence="12">HDH</shortName>
        <ecNumber evidence="4 12">1.1.1.23</ecNumber>
    </recommendedName>
</protein>
<evidence type="ECO:0000256" key="2">
    <source>
        <dbReference type="ARBA" id="ARBA00004940"/>
    </source>
</evidence>
<dbReference type="STRING" id="445932.Emin_0715"/>
<dbReference type="Gene3D" id="1.20.5.1300">
    <property type="match status" value="1"/>
</dbReference>
<feature type="active site" description="Proton acceptor" evidence="12 14">
    <location>
        <position position="324"/>
    </location>
</feature>